<feature type="domain" description="Ribosome maturation factor RimP C-terminal" evidence="5">
    <location>
        <begin position="83"/>
        <end position="141"/>
    </location>
</feature>
<dbReference type="PANTHER" id="PTHR33867:SF1">
    <property type="entry name" value="RIBOSOME MATURATION FACTOR RIMP"/>
    <property type="match status" value="1"/>
</dbReference>
<dbReference type="AlphaFoldDB" id="A0A0S7WM15"/>
<reference evidence="6 7" key="1">
    <citation type="journal article" date="2015" name="Microbiome">
        <title>Genomic resolution of linkages in carbon, nitrogen, and sulfur cycling among widespread estuary sediment bacteria.</title>
        <authorList>
            <person name="Baker B.J."/>
            <person name="Lazar C.S."/>
            <person name="Teske A.P."/>
            <person name="Dick G.J."/>
        </authorList>
    </citation>
    <scope>NUCLEOTIDE SEQUENCE [LARGE SCALE GENOMIC DNA]</scope>
    <source>
        <strain evidence="6">DG_26</strain>
    </source>
</reference>
<comment type="subcellular location">
    <subcellularLocation>
        <location evidence="3">Cytoplasm</location>
    </subcellularLocation>
</comment>
<dbReference type="EMBL" id="LIZT01000004">
    <property type="protein sequence ID" value="KPJ51223.1"/>
    <property type="molecule type" value="Genomic_DNA"/>
</dbReference>
<keyword evidence="1 3" id="KW-0963">Cytoplasm</keyword>
<evidence type="ECO:0000256" key="2">
    <source>
        <dbReference type="ARBA" id="ARBA00022517"/>
    </source>
</evidence>
<dbReference type="GO" id="GO:0006412">
    <property type="term" value="P:translation"/>
    <property type="evidence" value="ECO:0007669"/>
    <property type="project" value="TreeGrafter"/>
</dbReference>
<dbReference type="GO" id="GO:0005829">
    <property type="term" value="C:cytosol"/>
    <property type="evidence" value="ECO:0007669"/>
    <property type="project" value="TreeGrafter"/>
</dbReference>
<dbReference type="InterPro" id="IPR028989">
    <property type="entry name" value="RimP_N"/>
</dbReference>
<dbReference type="PATRIC" id="fig|1703771.3.peg.1248"/>
<accession>A0A0S7WM15</accession>
<dbReference type="InterPro" id="IPR003728">
    <property type="entry name" value="Ribosome_maturation_RimP"/>
</dbReference>
<dbReference type="SUPFAM" id="SSF74942">
    <property type="entry name" value="YhbC-like, C-terminal domain"/>
    <property type="match status" value="1"/>
</dbReference>
<organism evidence="6 7">
    <name type="scientific">candidate division TA06 bacterium DG_26</name>
    <dbReference type="NCBI Taxonomy" id="1703771"/>
    <lineage>
        <taxon>Bacteria</taxon>
        <taxon>Bacteria division TA06</taxon>
    </lineage>
</organism>
<comment type="function">
    <text evidence="3">Required for maturation of 30S ribosomal subunits.</text>
</comment>
<proteinExistence type="inferred from homology"/>
<evidence type="ECO:0000313" key="7">
    <source>
        <dbReference type="Proteomes" id="UP000051124"/>
    </source>
</evidence>
<name>A0A0S7WM15_UNCT6</name>
<dbReference type="Proteomes" id="UP000051124">
    <property type="component" value="Unassembled WGS sequence"/>
</dbReference>
<comment type="caution">
    <text evidence="6">The sequence shown here is derived from an EMBL/GenBank/DDBJ whole genome shotgun (WGS) entry which is preliminary data.</text>
</comment>
<sequence>MHERIRGIVKQALDGMNLKLVNIEYKDAGPRSVLRIFINKPGGVTIDDCVEASKVLNVRLDVEDLIPHRYTLEVSSPGLTRRLATRQEFEESVGRHVKIVTKTGCFVGKLVDFKEGVAELIAGESRNRVRFDEIERANLELDPDLWLKGSKKTGGTKR</sequence>
<evidence type="ECO:0000256" key="1">
    <source>
        <dbReference type="ARBA" id="ARBA00022490"/>
    </source>
</evidence>
<gene>
    <name evidence="3" type="primary">rimP</name>
    <name evidence="6" type="ORF">AMJ40_00510</name>
</gene>
<dbReference type="InterPro" id="IPR035956">
    <property type="entry name" value="RimP_N_sf"/>
</dbReference>
<evidence type="ECO:0000259" key="5">
    <source>
        <dbReference type="Pfam" id="PF17384"/>
    </source>
</evidence>
<dbReference type="InterPro" id="IPR036847">
    <property type="entry name" value="RimP_C_sf"/>
</dbReference>
<dbReference type="PANTHER" id="PTHR33867">
    <property type="entry name" value="RIBOSOME MATURATION FACTOR RIMP"/>
    <property type="match status" value="1"/>
</dbReference>
<comment type="similarity">
    <text evidence="3">Belongs to the RimP family.</text>
</comment>
<evidence type="ECO:0000256" key="3">
    <source>
        <dbReference type="HAMAP-Rule" id="MF_01077"/>
    </source>
</evidence>
<dbReference type="SUPFAM" id="SSF75420">
    <property type="entry name" value="YhbC-like, N-terminal domain"/>
    <property type="match status" value="1"/>
</dbReference>
<dbReference type="Gene3D" id="3.30.300.70">
    <property type="entry name" value="RimP-like superfamily, N-terminal"/>
    <property type="match status" value="1"/>
</dbReference>
<evidence type="ECO:0000313" key="6">
    <source>
        <dbReference type="EMBL" id="KPJ51223.1"/>
    </source>
</evidence>
<dbReference type="GO" id="GO:0000028">
    <property type="term" value="P:ribosomal small subunit assembly"/>
    <property type="evidence" value="ECO:0007669"/>
    <property type="project" value="TreeGrafter"/>
</dbReference>
<evidence type="ECO:0000259" key="4">
    <source>
        <dbReference type="Pfam" id="PF02576"/>
    </source>
</evidence>
<dbReference type="InterPro" id="IPR028998">
    <property type="entry name" value="RimP_C"/>
</dbReference>
<protein>
    <recommendedName>
        <fullName evidence="3">Ribosome maturation factor RimP</fullName>
    </recommendedName>
</protein>
<dbReference type="HAMAP" id="MF_01077">
    <property type="entry name" value="RimP"/>
    <property type="match status" value="1"/>
</dbReference>
<feature type="domain" description="Ribosome maturation factor RimP N-terminal" evidence="4">
    <location>
        <begin position="8"/>
        <end position="79"/>
    </location>
</feature>
<dbReference type="Pfam" id="PF17384">
    <property type="entry name" value="DUF150_C"/>
    <property type="match status" value="1"/>
</dbReference>
<dbReference type="Pfam" id="PF02576">
    <property type="entry name" value="RimP_N"/>
    <property type="match status" value="1"/>
</dbReference>
<keyword evidence="2 3" id="KW-0690">Ribosome biogenesis</keyword>
<dbReference type="FunFam" id="3.30.300.70:FF:000001">
    <property type="entry name" value="Ribosome maturation factor RimP"/>
    <property type="match status" value="1"/>
</dbReference>